<organism evidence="1 2">
    <name type="scientific">Cetraspora pellucida</name>
    <dbReference type="NCBI Taxonomy" id="1433469"/>
    <lineage>
        <taxon>Eukaryota</taxon>
        <taxon>Fungi</taxon>
        <taxon>Fungi incertae sedis</taxon>
        <taxon>Mucoromycota</taxon>
        <taxon>Glomeromycotina</taxon>
        <taxon>Glomeromycetes</taxon>
        <taxon>Diversisporales</taxon>
        <taxon>Gigasporaceae</taxon>
        <taxon>Cetraspora</taxon>
    </lineage>
</organism>
<dbReference type="EMBL" id="CAJVPW010026795">
    <property type="protein sequence ID" value="CAG8713565.1"/>
    <property type="molecule type" value="Genomic_DNA"/>
</dbReference>
<accession>A0ACA9PKX9</accession>
<keyword evidence="2" id="KW-1185">Reference proteome</keyword>
<comment type="caution">
    <text evidence="1">The sequence shown here is derived from an EMBL/GenBank/DDBJ whole genome shotgun (WGS) entry which is preliminary data.</text>
</comment>
<name>A0ACA9PKX9_9GLOM</name>
<sequence length="61" mass="7389">VIVSNTRKQSYVNMENKKEKQNMYAQCKRKVLEDKTGQKQQKSHRKCRAAENDQQQEYRQE</sequence>
<evidence type="ECO:0000313" key="1">
    <source>
        <dbReference type="EMBL" id="CAG8713565.1"/>
    </source>
</evidence>
<feature type="non-terminal residue" evidence="1">
    <location>
        <position position="1"/>
    </location>
</feature>
<dbReference type="Proteomes" id="UP000789366">
    <property type="component" value="Unassembled WGS sequence"/>
</dbReference>
<proteinExistence type="predicted"/>
<evidence type="ECO:0000313" key="2">
    <source>
        <dbReference type="Proteomes" id="UP000789366"/>
    </source>
</evidence>
<gene>
    <name evidence="1" type="ORF">SPELUC_LOCUS11965</name>
</gene>
<protein>
    <submittedName>
        <fullName evidence="1">7816_t:CDS:1</fullName>
    </submittedName>
</protein>
<reference evidence="1" key="1">
    <citation type="submission" date="2021-06" db="EMBL/GenBank/DDBJ databases">
        <authorList>
            <person name="Kallberg Y."/>
            <person name="Tangrot J."/>
            <person name="Rosling A."/>
        </authorList>
    </citation>
    <scope>NUCLEOTIDE SEQUENCE</scope>
    <source>
        <strain evidence="1">28 12/20/2015</strain>
    </source>
</reference>